<dbReference type="RefSeq" id="WP_024091787.1">
    <property type="nucleotide sequence ID" value="NC_023135.1"/>
</dbReference>
<dbReference type="PATRIC" id="fig|999552.6.peg.3612"/>
<dbReference type="PANTHER" id="PTHR36150">
    <property type="entry name" value="DNA GYRASE INHIBITOR YACG"/>
    <property type="match status" value="1"/>
</dbReference>
<keyword evidence="6" id="KW-1185">Reference proteome</keyword>
<dbReference type="AlphaFoldDB" id="V9VZI3"/>
<comment type="similarity">
    <text evidence="3">Belongs to the DNA gyrase inhibitor YacG family.</text>
</comment>
<feature type="binding site" evidence="3">
    <location>
        <position position="22"/>
    </location>
    <ligand>
        <name>Zn(2+)</name>
        <dbReference type="ChEBI" id="CHEBI:29105"/>
    </ligand>
</feature>
<evidence type="ECO:0000256" key="1">
    <source>
        <dbReference type="ARBA" id="ARBA00022723"/>
    </source>
</evidence>
<dbReference type="GO" id="GO:0008270">
    <property type="term" value="F:zinc ion binding"/>
    <property type="evidence" value="ECO:0007669"/>
    <property type="project" value="UniProtKB-UniRule"/>
</dbReference>
<proteinExistence type="inferred from homology"/>
<keyword evidence="1 3" id="KW-0479">Metal-binding</keyword>
<feature type="binding site" evidence="3">
    <location>
        <position position="3"/>
    </location>
    <ligand>
        <name>Zn(2+)</name>
        <dbReference type="ChEBI" id="CHEBI:29105"/>
    </ligand>
</feature>
<evidence type="ECO:0000313" key="6">
    <source>
        <dbReference type="Proteomes" id="UP000018780"/>
    </source>
</evidence>
<dbReference type="InterPro" id="IPR005584">
    <property type="entry name" value="DNA_gyrase_inhibitor_YacG"/>
</dbReference>
<dbReference type="STRING" id="999552.METH_18250"/>
<evidence type="ECO:0000256" key="4">
    <source>
        <dbReference type="SAM" id="MobiDB-lite"/>
    </source>
</evidence>
<protein>
    <recommendedName>
        <fullName evidence="3">DNA gyrase inhibitor YacG</fullName>
    </recommendedName>
</protein>
<dbReference type="HOGENOM" id="CLU_178280_1_1_5"/>
<feature type="binding site" evidence="3">
    <location>
        <position position="6"/>
    </location>
    <ligand>
        <name>Zn(2+)</name>
        <dbReference type="ChEBI" id="CHEBI:29105"/>
    </ligand>
</feature>
<dbReference type="EMBL" id="CP006773">
    <property type="protein sequence ID" value="AHD02292.1"/>
    <property type="molecule type" value="Genomic_DNA"/>
</dbReference>
<dbReference type="InterPro" id="IPR013088">
    <property type="entry name" value="Znf_NHR/GATA"/>
</dbReference>
<dbReference type="HAMAP" id="MF_00649">
    <property type="entry name" value="DNA_gyrase_inhibitor_YacG"/>
    <property type="match status" value="1"/>
</dbReference>
<comment type="cofactor">
    <cofactor evidence="3">
        <name>Zn(2+)</name>
        <dbReference type="ChEBI" id="CHEBI:29105"/>
    </cofactor>
    <text evidence="3">Binds 1 zinc ion.</text>
</comment>
<name>V9VZI3_9RHOB</name>
<dbReference type="SUPFAM" id="SSF57716">
    <property type="entry name" value="Glucocorticoid receptor-like (DNA-binding domain)"/>
    <property type="match status" value="1"/>
</dbReference>
<evidence type="ECO:0000256" key="2">
    <source>
        <dbReference type="ARBA" id="ARBA00022833"/>
    </source>
</evidence>
<keyword evidence="2 3" id="KW-0862">Zinc</keyword>
<dbReference type="GO" id="GO:0008657">
    <property type="term" value="F:DNA topoisomerase type II (double strand cut, ATP-hydrolyzing) inhibitor activity"/>
    <property type="evidence" value="ECO:0007669"/>
    <property type="project" value="UniProtKB-UniRule"/>
</dbReference>
<dbReference type="PANTHER" id="PTHR36150:SF1">
    <property type="entry name" value="DNA GYRASE INHIBITOR YACG"/>
    <property type="match status" value="1"/>
</dbReference>
<dbReference type="Gene3D" id="3.30.50.10">
    <property type="entry name" value="Erythroid Transcription Factor GATA-1, subunit A"/>
    <property type="match status" value="1"/>
</dbReference>
<reference evidence="5 6" key="1">
    <citation type="submission" date="2013-09" db="EMBL/GenBank/DDBJ databases">
        <authorList>
            <consortium name="DOE Joint Genome Institute"/>
            <person name="Klenk H.-P."/>
            <person name="Huntemann M."/>
            <person name="Han J."/>
            <person name="Chen A."/>
            <person name="Kyrpides N."/>
            <person name="Mavromatis K."/>
            <person name="Markowitz V."/>
            <person name="Palaniappan K."/>
            <person name="Ivanova N."/>
            <person name="Schaumberg A."/>
            <person name="Pati A."/>
            <person name="Liolios K."/>
            <person name="Nordberg H.P."/>
            <person name="Cantor M.N."/>
            <person name="Hua S.X."/>
            <person name="Woyke T."/>
        </authorList>
    </citation>
    <scope>NUCLEOTIDE SEQUENCE [LARGE SCALE GENOMIC DNA]</scope>
    <source>
        <strain evidence="5 6">DSM 14336</strain>
    </source>
</reference>
<sequence length="67" mass="7463">MSCPICGGEAQRGHRPFCSKRCADIDLGRWLNGIYAVPSLEPEDIENAPEEARQTLPADEKTPQTRH</sequence>
<evidence type="ECO:0000256" key="3">
    <source>
        <dbReference type="HAMAP-Rule" id="MF_00649"/>
    </source>
</evidence>
<gene>
    <name evidence="3" type="primary">yacG</name>
    <name evidence="5" type="ORF">METH_18250</name>
</gene>
<feature type="binding site" evidence="3">
    <location>
        <position position="18"/>
    </location>
    <ligand>
        <name>Zn(2+)</name>
        <dbReference type="ChEBI" id="CHEBI:29105"/>
    </ligand>
</feature>
<dbReference type="Proteomes" id="UP000018780">
    <property type="component" value="Chromosome"/>
</dbReference>
<dbReference type="OrthoDB" id="9809663at2"/>
<feature type="region of interest" description="Disordered" evidence="4">
    <location>
        <begin position="42"/>
        <end position="67"/>
    </location>
</feature>
<accession>V9VZI3</accession>
<evidence type="ECO:0000313" key="5">
    <source>
        <dbReference type="EMBL" id="AHD02292.1"/>
    </source>
</evidence>
<feature type="compositionally biased region" description="Basic and acidic residues" evidence="4">
    <location>
        <begin position="50"/>
        <end position="67"/>
    </location>
</feature>
<comment type="subunit">
    <text evidence="3">Interacts with GyrB.</text>
</comment>
<dbReference type="GO" id="GO:0006355">
    <property type="term" value="P:regulation of DNA-templated transcription"/>
    <property type="evidence" value="ECO:0007669"/>
    <property type="project" value="InterPro"/>
</dbReference>
<organism evidence="5 6">
    <name type="scientific">Leisingera methylohalidivorans DSM 14336</name>
    <dbReference type="NCBI Taxonomy" id="999552"/>
    <lineage>
        <taxon>Bacteria</taxon>
        <taxon>Pseudomonadati</taxon>
        <taxon>Pseudomonadota</taxon>
        <taxon>Alphaproteobacteria</taxon>
        <taxon>Rhodobacterales</taxon>
        <taxon>Roseobacteraceae</taxon>
        <taxon>Leisingera</taxon>
    </lineage>
</organism>
<comment type="function">
    <text evidence="3">Inhibits all the catalytic activities of DNA gyrase by preventing its interaction with DNA. Acts by binding directly to the C-terminal domain of GyrB, which probably disrupts DNA binding by the gyrase.</text>
</comment>
<dbReference type="KEGG" id="lmd:METH_18250"/>
<dbReference type="Pfam" id="PF03884">
    <property type="entry name" value="YacG"/>
    <property type="match status" value="1"/>
</dbReference>